<proteinExistence type="predicted"/>
<comment type="caution">
    <text evidence="2">The sequence shown here is derived from an EMBL/GenBank/DDBJ whole genome shotgun (WGS) entry which is preliminary data.</text>
</comment>
<keyword evidence="3" id="KW-1185">Reference proteome</keyword>
<dbReference type="AlphaFoldDB" id="A0A9W4XSY9"/>
<dbReference type="EMBL" id="CAOQHR010000006">
    <property type="protein sequence ID" value="CAI6336456.1"/>
    <property type="molecule type" value="Genomic_DNA"/>
</dbReference>
<dbReference type="Proteomes" id="UP001152607">
    <property type="component" value="Unassembled WGS sequence"/>
</dbReference>
<evidence type="ECO:0000313" key="2">
    <source>
        <dbReference type="EMBL" id="CAI6336456.1"/>
    </source>
</evidence>
<feature type="region of interest" description="Disordered" evidence="1">
    <location>
        <begin position="204"/>
        <end position="272"/>
    </location>
</feature>
<feature type="compositionally biased region" description="Low complexity" evidence="1">
    <location>
        <begin position="306"/>
        <end position="318"/>
    </location>
</feature>
<name>A0A9W4XSY9_9PLEO</name>
<sequence length="528" mass="58775">MVSAASYFVISQGFLRHRRRRRPHRILDTRSGYSGVSVGKVSRIDEGSMPASRARMERRRKAREATKMLNRVLYMADAESNGTGNAMGETANKLEKLLEDATAKLDNATLEQPQSVDDAEPSYRPRETSRGSAILTALRHMSTDQWQDGPQPLNSRPSSAVQDVFGAAVRRMQGRSDGRAQNELHTAQEQTKKIEDMCMVDPFTSTSLHGRRKNSGVSANSHTQSPKGTMHANTRSQAEEASSLSTTKSSLTESPHLSPLKPSLTTADSAWSASDEHEGRIISDLAKPDVEQVAHSKLSIPYLPPSQGSHQYGYSSGSRLHEMRDSPASEHRRKMSFKFPVKATTSTSVDSSEDSSVQNSAFSEEALSLLEIEERDLEYKHRHTFVGTASLDDFLDRLEFSATYRTVKSTVIKAFVHLASTEQVLARQSSPNPNGWEFVQRTVLDTTPPTSDDYILQSQVRLGIISLQRFLDMIPWDDKDQADTVNVVDAFCAASHLDQTLSRESKARAFRSWMVREKMTKNDCGEMA</sequence>
<dbReference type="OrthoDB" id="3786670at2759"/>
<feature type="compositionally biased region" description="Low complexity" evidence="1">
    <location>
        <begin position="239"/>
        <end position="254"/>
    </location>
</feature>
<feature type="region of interest" description="Disordered" evidence="1">
    <location>
        <begin position="299"/>
        <end position="322"/>
    </location>
</feature>
<organism evidence="2 3">
    <name type="scientific">Periconia digitata</name>
    <dbReference type="NCBI Taxonomy" id="1303443"/>
    <lineage>
        <taxon>Eukaryota</taxon>
        <taxon>Fungi</taxon>
        <taxon>Dikarya</taxon>
        <taxon>Ascomycota</taxon>
        <taxon>Pezizomycotina</taxon>
        <taxon>Dothideomycetes</taxon>
        <taxon>Pleosporomycetidae</taxon>
        <taxon>Pleosporales</taxon>
        <taxon>Massarineae</taxon>
        <taxon>Periconiaceae</taxon>
        <taxon>Periconia</taxon>
    </lineage>
</organism>
<feature type="compositionally biased region" description="Polar residues" evidence="1">
    <location>
        <begin position="263"/>
        <end position="272"/>
    </location>
</feature>
<accession>A0A9W4XSY9</accession>
<evidence type="ECO:0000256" key="1">
    <source>
        <dbReference type="SAM" id="MobiDB-lite"/>
    </source>
</evidence>
<protein>
    <submittedName>
        <fullName evidence="2">Uncharacterized protein</fullName>
    </submittedName>
</protein>
<evidence type="ECO:0000313" key="3">
    <source>
        <dbReference type="Proteomes" id="UP001152607"/>
    </source>
</evidence>
<feature type="compositionally biased region" description="Polar residues" evidence="1">
    <location>
        <begin position="215"/>
        <end position="236"/>
    </location>
</feature>
<gene>
    <name evidence="2" type="ORF">PDIGIT_LOCUS9556</name>
</gene>
<feature type="region of interest" description="Disordered" evidence="1">
    <location>
        <begin position="107"/>
        <end position="127"/>
    </location>
</feature>
<reference evidence="2" key="1">
    <citation type="submission" date="2023-01" db="EMBL/GenBank/DDBJ databases">
        <authorList>
            <person name="Van Ghelder C."/>
            <person name="Rancurel C."/>
        </authorList>
    </citation>
    <scope>NUCLEOTIDE SEQUENCE</scope>
    <source>
        <strain evidence="2">CNCM I-4278</strain>
    </source>
</reference>